<gene>
    <name evidence="2" type="ORF">AS359_04910</name>
</gene>
<sequence length="235" mass="27051">MELNRVSVAYLLVRSSRRSIGMEVSAQGLTVRAPLRASHTVIESVLREKTRWILQKLSDRAVRVDSTPRVHWQDGSSMPFLGGELQLRLHPQAPRTGELLSIGPQRWVLHLRADAEASAEQVRAVVAAWWLRHARQLLTERLQHYAPAMGVQWRSLRLSNARTRWGSAKADGSIMLNWRLLHYRLPVLDYVVIHELAHLRHMDHSPHFWAVVESVCPDYLQLRQALKQPCPDWAI</sequence>
<dbReference type="InterPro" id="IPR002725">
    <property type="entry name" value="YgjP-like_metallopeptidase"/>
</dbReference>
<comment type="caution">
    <text evidence="2">The sequence shown here is derived from an EMBL/GenBank/DDBJ whole genome shotgun (WGS) entry which is preliminary data.</text>
</comment>
<feature type="domain" description="YgjP-like metallopeptidase" evidence="1">
    <location>
        <begin position="19"/>
        <end position="228"/>
    </location>
</feature>
<evidence type="ECO:0000259" key="1">
    <source>
        <dbReference type="Pfam" id="PF01863"/>
    </source>
</evidence>
<accession>A0A0W7Z926</accession>
<dbReference type="Proteomes" id="UP000053300">
    <property type="component" value="Unassembled WGS sequence"/>
</dbReference>
<dbReference type="InterPro" id="IPR053136">
    <property type="entry name" value="UTP_pyrophosphatase-like"/>
</dbReference>
<dbReference type="Gene3D" id="3.30.2010.10">
    <property type="entry name" value="Metalloproteases ('zincins'), catalytic domain"/>
    <property type="match status" value="1"/>
</dbReference>
<evidence type="ECO:0000313" key="3">
    <source>
        <dbReference type="Proteomes" id="UP000053300"/>
    </source>
</evidence>
<reference evidence="2 3" key="1">
    <citation type="submission" date="2015-12" db="EMBL/GenBank/DDBJ databases">
        <title>Complete genome sequence of a multi-drug resistant strain Acidovorax sp. 12322-1.</title>
        <authorList>
            <person name="Ming D."/>
            <person name="Wang M."/>
            <person name="Hu S."/>
            <person name="Zhou Y."/>
            <person name="Jiang T."/>
        </authorList>
    </citation>
    <scope>NUCLEOTIDE SEQUENCE [LARGE SCALE GENOMIC DNA]</scope>
    <source>
        <strain evidence="2 3">12322-1</strain>
    </source>
</reference>
<dbReference type="CDD" id="cd07344">
    <property type="entry name" value="M48_yhfN_like"/>
    <property type="match status" value="1"/>
</dbReference>
<dbReference type="EMBL" id="LPXH01000001">
    <property type="protein sequence ID" value="KUF43697.1"/>
    <property type="molecule type" value="Genomic_DNA"/>
</dbReference>
<dbReference type="AlphaFoldDB" id="A0A0W7Z926"/>
<dbReference type="Pfam" id="PF01863">
    <property type="entry name" value="YgjP-like"/>
    <property type="match status" value="1"/>
</dbReference>
<dbReference type="PANTHER" id="PTHR30399">
    <property type="entry name" value="UNCHARACTERIZED PROTEIN YGJP"/>
    <property type="match status" value="1"/>
</dbReference>
<keyword evidence="3" id="KW-1185">Reference proteome</keyword>
<organism evidence="2 3">
    <name type="scientific">Comamonas kerstersii</name>
    <dbReference type="NCBI Taxonomy" id="225992"/>
    <lineage>
        <taxon>Bacteria</taxon>
        <taxon>Pseudomonadati</taxon>
        <taxon>Pseudomonadota</taxon>
        <taxon>Betaproteobacteria</taxon>
        <taxon>Burkholderiales</taxon>
        <taxon>Comamonadaceae</taxon>
        <taxon>Comamonas</taxon>
    </lineage>
</organism>
<dbReference type="RefSeq" id="WP_058879446.1">
    <property type="nucleotide sequence ID" value="NZ_LPXH01000001.1"/>
</dbReference>
<evidence type="ECO:0000313" key="2">
    <source>
        <dbReference type="EMBL" id="KUF43697.1"/>
    </source>
</evidence>
<proteinExistence type="predicted"/>
<name>A0A0W7Z926_9BURK</name>
<dbReference type="PANTHER" id="PTHR30399:SF1">
    <property type="entry name" value="UTP PYROPHOSPHATASE"/>
    <property type="match status" value="1"/>
</dbReference>
<protein>
    <recommendedName>
        <fullName evidence="1">YgjP-like metallopeptidase domain-containing protein</fullName>
    </recommendedName>
</protein>
<dbReference type="STRING" id="225992.B5M06_03360"/>